<keyword evidence="3" id="KW-1185">Reference proteome</keyword>
<organism evidence="2 3">
    <name type="scientific">Stylosanthes scabra</name>
    <dbReference type="NCBI Taxonomy" id="79078"/>
    <lineage>
        <taxon>Eukaryota</taxon>
        <taxon>Viridiplantae</taxon>
        <taxon>Streptophyta</taxon>
        <taxon>Embryophyta</taxon>
        <taxon>Tracheophyta</taxon>
        <taxon>Spermatophyta</taxon>
        <taxon>Magnoliopsida</taxon>
        <taxon>eudicotyledons</taxon>
        <taxon>Gunneridae</taxon>
        <taxon>Pentapetalae</taxon>
        <taxon>rosids</taxon>
        <taxon>fabids</taxon>
        <taxon>Fabales</taxon>
        <taxon>Fabaceae</taxon>
        <taxon>Papilionoideae</taxon>
        <taxon>50 kb inversion clade</taxon>
        <taxon>dalbergioids sensu lato</taxon>
        <taxon>Dalbergieae</taxon>
        <taxon>Pterocarpus clade</taxon>
        <taxon>Stylosanthes</taxon>
    </lineage>
</organism>
<feature type="region of interest" description="Disordered" evidence="1">
    <location>
        <begin position="40"/>
        <end position="60"/>
    </location>
</feature>
<feature type="non-terminal residue" evidence="2">
    <location>
        <position position="1"/>
    </location>
</feature>
<evidence type="ECO:0000313" key="3">
    <source>
        <dbReference type="Proteomes" id="UP001341840"/>
    </source>
</evidence>
<dbReference type="EMBL" id="JASCZI010181935">
    <property type="protein sequence ID" value="MED6186478.1"/>
    <property type="molecule type" value="Genomic_DNA"/>
</dbReference>
<sequence length="60" mass="7005">IRSTKLPQSEHLINVTHDISTCFRKTNLYQIQKRKNKHNLPQMQCPGFENEDCSQTEFGA</sequence>
<comment type="caution">
    <text evidence="2">The sequence shown here is derived from an EMBL/GenBank/DDBJ whole genome shotgun (WGS) entry which is preliminary data.</text>
</comment>
<dbReference type="Proteomes" id="UP001341840">
    <property type="component" value="Unassembled WGS sequence"/>
</dbReference>
<evidence type="ECO:0000256" key="1">
    <source>
        <dbReference type="SAM" id="MobiDB-lite"/>
    </source>
</evidence>
<reference evidence="2 3" key="1">
    <citation type="journal article" date="2023" name="Plants (Basel)">
        <title>Bridging the Gap: Combining Genomics and Transcriptomics Approaches to Understand Stylosanthes scabra, an Orphan Legume from the Brazilian Caatinga.</title>
        <authorList>
            <person name="Ferreira-Neto J.R.C."/>
            <person name="da Silva M.D."/>
            <person name="Binneck E."/>
            <person name="de Melo N.F."/>
            <person name="da Silva R.H."/>
            <person name="de Melo A.L.T.M."/>
            <person name="Pandolfi V."/>
            <person name="Bustamante F.O."/>
            <person name="Brasileiro-Vidal A.C."/>
            <person name="Benko-Iseppon A.M."/>
        </authorList>
    </citation>
    <scope>NUCLEOTIDE SEQUENCE [LARGE SCALE GENOMIC DNA]</scope>
    <source>
        <tissue evidence="2">Leaves</tissue>
    </source>
</reference>
<protein>
    <submittedName>
        <fullName evidence="2">Uncharacterized protein</fullName>
    </submittedName>
</protein>
<proteinExistence type="predicted"/>
<accession>A0ABU6WP52</accession>
<evidence type="ECO:0000313" key="2">
    <source>
        <dbReference type="EMBL" id="MED6186478.1"/>
    </source>
</evidence>
<gene>
    <name evidence="2" type="ORF">PIB30_067014</name>
</gene>
<name>A0ABU6WP52_9FABA</name>